<sequence length="143" mass="16001">MLLSSMYSQSLESKGLSWTAQATGIAFLPIAYFPRGSACKAAIWKEGAWLHPRWLATVAIITHSRKPRLLTPLMLLSSCISTISGIVTQHRSREGEGAHEREREGEVPSPSRVQRRQTAARASRLRTVPRPQKRQNQLKEKSA</sequence>
<dbReference type="AlphaFoldDB" id="A0A9N7TWE4"/>
<reference evidence="2" key="1">
    <citation type="submission" date="2020-03" db="EMBL/GenBank/DDBJ databases">
        <authorList>
            <person name="Weist P."/>
        </authorList>
    </citation>
    <scope>NUCLEOTIDE SEQUENCE</scope>
</reference>
<feature type="compositionally biased region" description="Basic and acidic residues" evidence="1">
    <location>
        <begin position="91"/>
        <end position="106"/>
    </location>
</feature>
<accession>A0A9N7TWE4</accession>
<dbReference type="Proteomes" id="UP001153269">
    <property type="component" value="Unassembled WGS sequence"/>
</dbReference>
<gene>
    <name evidence="2" type="ORF">PLEPLA_LOCUS8110</name>
</gene>
<keyword evidence="3" id="KW-1185">Reference proteome</keyword>
<comment type="caution">
    <text evidence="2">The sequence shown here is derived from an EMBL/GenBank/DDBJ whole genome shotgun (WGS) entry which is preliminary data.</text>
</comment>
<protein>
    <submittedName>
        <fullName evidence="2">Uncharacterized protein</fullName>
    </submittedName>
</protein>
<organism evidence="2 3">
    <name type="scientific">Pleuronectes platessa</name>
    <name type="common">European plaice</name>
    <dbReference type="NCBI Taxonomy" id="8262"/>
    <lineage>
        <taxon>Eukaryota</taxon>
        <taxon>Metazoa</taxon>
        <taxon>Chordata</taxon>
        <taxon>Craniata</taxon>
        <taxon>Vertebrata</taxon>
        <taxon>Euteleostomi</taxon>
        <taxon>Actinopterygii</taxon>
        <taxon>Neopterygii</taxon>
        <taxon>Teleostei</taxon>
        <taxon>Neoteleostei</taxon>
        <taxon>Acanthomorphata</taxon>
        <taxon>Carangaria</taxon>
        <taxon>Pleuronectiformes</taxon>
        <taxon>Pleuronectoidei</taxon>
        <taxon>Pleuronectidae</taxon>
        <taxon>Pleuronectes</taxon>
    </lineage>
</organism>
<evidence type="ECO:0000313" key="3">
    <source>
        <dbReference type="Proteomes" id="UP001153269"/>
    </source>
</evidence>
<name>A0A9N7TWE4_PLEPL</name>
<proteinExistence type="predicted"/>
<feature type="region of interest" description="Disordered" evidence="1">
    <location>
        <begin position="90"/>
        <end position="143"/>
    </location>
</feature>
<evidence type="ECO:0000256" key="1">
    <source>
        <dbReference type="SAM" id="MobiDB-lite"/>
    </source>
</evidence>
<evidence type="ECO:0000313" key="2">
    <source>
        <dbReference type="EMBL" id="CAB1420235.1"/>
    </source>
</evidence>
<dbReference type="EMBL" id="CADEAL010000444">
    <property type="protein sequence ID" value="CAB1420235.1"/>
    <property type="molecule type" value="Genomic_DNA"/>
</dbReference>